<dbReference type="PANTHER" id="PTHR23426">
    <property type="entry name" value="FERREDOXIN/ADRENODOXIN"/>
    <property type="match status" value="1"/>
</dbReference>
<keyword evidence="2" id="KW-0001">2Fe-2S</keyword>
<keyword evidence="9" id="KW-1185">Reference proteome</keyword>
<dbReference type="PROSITE" id="PS51085">
    <property type="entry name" value="2FE2S_FER_2"/>
    <property type="match status" value="1"/>
</dbReference>
<dbReference type="GO" id="GO:0005829">
    <property type="term" value="C:cytosol"/>
    <property type="evidence" value="ECO:0007669"/>
    <property type="project" value="TreeGrafter"/>
</dbReference>
<evidence type="ECO:0000256" key="6">
    <source>
        <dbReference type="ARBA" id="ARBA00034078"/>
    </source>
</evidence>
<evidence type="ECO:0000313" key="8">
    <source>
        <dbReference type="EMBL" id="NGY04313.1"/>
    </source>
</evidence>
<evidence type="ECO:0000256" key="5">
    <source>
        <dbReference type="ARBA" id="ARBA00023014"/>
    </source>
</evidence>
<reference evidence="8 9" key="1">
    <citation type="journal article" date="2014" name="Int. J. Syst. Evol. Microbiol.">
        <title>Solimonas terrae sp. nov., isolated from soil.</title>
        <authorList>
            <person name="Kim S.J."/>
            <person name="Moon J.Y."/>
            <person name="Weon H.Y."/>
            <person name="Ahn J.H."/>
            <person name="Chen W.M."/>
            <person name="Kwon S.W."/>
        </authorList>
    </citation>
    <scope>NUCLEOTIDE SEQUENCE [LARGE SCALE GENOMIC DNA]</scope>
    <source>
        <strain evidence="8 9">KIS83-12</strain>
    </source>
</reference>
<comment type="cofactor">
    <cofactor evidence="6">
        <name>[2Fe-2S] cluster</name>
        <dbReference type="ChEBI" id="CHEBI:190135"/>
    </cofactor>
</comment>
<dbReference type="PROSITE" id="PS00814">
    <property type="entry name" value="ADX"/>
    <property type="match status" value="1"/>
</dbReference>
<evidence type="ECO:0000256" key="2">
    <source>
        <dbReference type="ARBA" id="ARBA00022714"/>
    </source>
</evidence>
<keyword evidence="5" id="KW-0411">Iron-sulfur</keyword>
<evidence type="ECO:0000256" key="1">
    <source>
        <dbReference type="ARBA" id="ARBA00010914"/>
    </source>
</evidence>
<evidence type="ECO:0000313" key="9">
    <source>
        <dbReference type="Proteomes" id="UP000472676"/>
    </source>
</evidence>
<dbReference type="InterPro" id="IPR001041">
    <property type="entry name" value="2Fe-2S_ferredoxin-type"/>
</dbReference>
<dbReference type="EMBL" id="JAAMOW010000003">
    <property type="protein sequence ID" value="NGY04313.1"/>
    <property type="molecule type" value="Genomic_DNA"/>
</dbReference>
<dbReference type="PRINTS" id="PR00355">
    <property type="entry name" value="ADRENODOXIN"/>
</dbReference>
<dbReference type="SUPFAM" id="SSF54292">
    <property type="entry name" value="2Fe-2S ferredoxin-like"/>
    <property type="match status" value="1"/>
</dbReference>
<protein>
    <submittedName>
        <fullName evidence="8">2Fe-2S iron-sulfur cluster binding domain-containing protein</fullName>
    </submittedName>
</protein>
<dbReference type="InterPro" id="IPR001055">
    <property type="entry name" value="Adrenodoxin-like"/>
</dbReference>
<dbReference type="Gene3D" id="3.10.20.30">
    <property type="match status" value="1"/>
</dbReference>
<evidence type="ECO:0000259" key="7">
    <source>
        <dbReference type="PROSITE" id="PS51085"/>
    </source>
</evidence>
<comment type="similarity">
    <text evidence="1">Belongs to the adrenodoxin/putidaredoxin family.</text>
</comment>
<dbReference type="GO" id="GO:0140647">
    <property type="term" value="P:P450-containing electron transport chain"/>
    <property type="evidence" value="ECO:0007669"/>
    <property type="project" value="InterPro"/>
</dbReference>
<dbReference type="GO" id="GO:0051537">
    <property type="term" value="F:2 iron, 2 sulfur cluster binding"/>
    <property type="evidence" value="ECO:0007669"/>
    <property type="project" value="UniProtKB-KW"/>
</dbReference>
<feature type="domain" description="2Fe-2S ferredoxin-type" evidence="7">
    <location>
        <begin position="2"/>
        <end position="105"/>
    </location>
</feature>
<evidence type="ECO:0000256" key="4">
    <source>
        <dbReference type="ARBA" id="ARBA00023004"/>
    </source>
</evidence>
<dbReference type="GO" id="GO:0046872">
    <property type="term" value="F:metal ion binding"/>
    <property type="evidence" value="ECO:0007669"/>
    <property type="project" value="UniProtKB-KW"/>
</dbReference>
<dbReference type="InterPro" id="IPR036010">
    <property type="entry name" value="2Fe-2S_ferredoxin-like_sf"/>
</dbReference>
<dbReference type="GO" id="GO:0009055">
    <property type="term" value="F:electron transfer activity"/>
    <property type="evidence" value="ECO:0007669"/>
    <property type="project" value="TreeGrafter"/>
</dbReference>
<dbReference type="CDD" id="cd00207">
    <property type="entry name" value="fer2"/>
    <property type="match status" value="1"/>
</dbReference>
<organism evidence="8 9">
    <name type="scientific">Solimonas terrae</name>
    <dbReference type="NCBI Taxonomy" id="1396819"/>
    <lineage>
        <taxon>Bacteria</taxon>
        <taxon>Pseudomonadati</taxon>
        <taxon>Pseudomonadota</taxon>
        <taxon>Gammaproteobacteria</taxon>
        <taxon>Nevskiales</taxon>
        <taxon>Nevskiaceae</taxon>
        <taxon>Solimonas</taxon>
    </lineage>
</organism>
<dbReference type="Pfam" id="PF00111">
    <property type="entry name" value="Fer2"/>
    <property type="match status" value="1"/>
</dbReference>
<dbReference type="RefSeq" id="WP_166253411.1">
    <property type="nucleotide sequence ID" value="NZ_JAAMOW010000003.1"/>
</dbReference>
<dbReference type="Proteomes" id="UP000472676">
    <property type="component" value="Unassembled WGS sequence"/>
</dbReference>
<sequence length="106" mass="11389">MVQITFIEHNGRQHRIDVPEGESLMQAAQNNMVPGIDADCGGACACATCHVFVADDWIARLPAVSDNEDAMLDVVETRLPGSRLSCQLKAEPSLDGLVVTLPASQR</sequence>
<dbReference type="InterPro" id="IPR018298">
    <property type="entry name" value="Adrenodoxin_Fe-S_BS"/>
</dbReference>
<dbReference type="AlphaFoldDB" id="A0A6M2BQG7"/>
<dbReference type="PANTHER" id="PTHR23426:SF65">
    <property type="entry name" value="FERREDOXIN-2, MITOCHONDRIAL"/>
    <property type="match status" value="1"/>
</dbReference>
<accession>A0A6M2BQG7</accession>
<gene>
    <name evidence="8" type="ORF">G7Y85_06025</name>
</gene>
<keyword evidence="3" id="KW-0479">Metal-binding</keyword>
<evidence type="ECO:0000256" key="3">
    <source>
        <dbReference type="ARBA" id="ARBA00022723"/>
    </source>
</evidence>
<dbReference type="InterPro" id="IPR012675">
    <property type="entry name" value="Beta-grasp_dom_sf"/>
</dbReference>
<keyword evidence="4" id="KW-0408">Iron</keyword>
<comment type="caution">
    <text evidence="8">The sequence shown here is derived from an EMBL/GenBank/DDBJ whole genome shotgun (WGS) entry which is preliminary data.</text>
</comment>
<name>A0A6M2BQG7_9GAMM</name>
<proteinExistence type="inferred from homology"/>